<proteinExistence type="predicted"/>
<dbReference type="OrthoDB" id="4730604at2"/>
<dbReference type="EMBL" id="CWKH01000002">
    <property type="protein sequence ID" value="CRZ17748.1"/>
    <property type="molecule type" value="Genomic_DNA"/>
</dbReference>
<protein>
    <submittedName>
        <fullName evidence="1">Uncharacterized protein</fullName>
    </submittedName>
</protein>
<organism evidence="1 2">
    <name type="scientific">Mycolicibacterium neworleansense</name>
    <dbReference type="NCBI Taxonomy" id="146018"/>
    <lineage>
        <taxon>Bacteria</taxon>
        <taxon>Bacillati</taxon>
        <taxon>Actinomycetota</taxon>
        <taxon>Actinomycetes</taxon>
        <taxon>Mycobacteriales</taxon>
        <taxon>Mycobacteriaceae</taxon>
        <taxon>Mycolicibacterium</taxon>
    </lineage>
</organism>
<sequence length="106" mass="11846">MTNPWGGLDADAVNKKLYLDPTVISEVNRVFEPYEESLETLIGDSLDETTGYFGTPENPLAVLVQKVFDDRGKQLTDYLKEQLTQTQGFVKTARDAAEAMRTAEND</sequence>
<dbReference type="RefSeq" id="WP_090517187.1">
    <property type="nucleotide sequence ID" value="NZ_CWKH01000002.1"/>
</dbReference>
<dbReference type="STRING" id="146018.BN2156_04640"/>
<keyword evidence="2" id="KW-1185">Reference proteome</keyword>
<accession>A0A0H5RUZ1</accession>
<dbReference type="AlphaFoldDB" id="A0A0H5RUZ1"/>
<evidence type="ECO:0000313" key="2">
    <source>
        <dbReference type="Proteomes" id="UP000199147"/>
    </source>
</evidence>
<reference evidence="2" key="1">
    <citation type="submission" date="2015-07" db="EMBL/GenBank/DDBJ databases">
        <authorList>
            <person name="Urmite Genomes"/>
        </authorList>
    </citation>
    <scope>NUCLEOTIDE SEQUENCE [LARGE SCALE GENOMIC DNA]</scope>
    <source>
        <strain evidence="2">type strain: ATCC 49404</strain>
    </source>
</reference>
<gene>
    <name evidence="1" type="ORF">BN2156_04640</name>
</gene>
<dbReference type="Proteomes" id="UP000199147">
    <property type="component" value="Unassembled WGS sequence"/>
</dbReference>
<evidence type="ECO:0000313" key="1">
    <source>
        <dbReference type="EMBL" id="CRZ17748.1"/>
    </source>
</evidence>
<name>A0A0H5RUZ1_9MYCO</name>